<feature type="signal peptide" evidence="7">
    <location>
        <begin position="1"/>
        <end position="21"/>
    </location>
</feature>
<dbReference type="AlphaFoldDB" id="A0A2S7K3T6"/>
<keyword evidence="7" id="KW-0732">Signal</keyword>
<evidence type="ECO:0000256" key="6">
    <source>
        <dbReference type="SAM" id="MobiDB-lite"/>
    </source>
</evidence>
<dbReference type="RefSeq" id="WP_104830715.1">
    <property type="nucleotide sequence ID" value="NZ_PJCH01000010.1"/>
</dbReference>
<evidence type="ECO:0000259" key="8">
    <source>
        <dbReference type="Pfam" id="PF10412"/>
    </source>
</evidence>
<accession>A0A2S7K3T6</accession>
<feature type="domain" description="Type IV secretion system coupling protein TraD DNA-binding" evidence="8">
    <location>
        <begin position="155"/>
        <end position="517"/>
    </location>
</feature>
<name>A0A2S7K3T6_9PROT</name>
<keyword evidence="2" id="KW-1003">Cell membrane</keyword>
<organism evidence="9 10">
    <name type="scientific">Hyphococcus luteus</name>
    <dbReference type="NCBI Taxonomy" id="2058213"/>
    <lineage>
        <taxon>Bacteria</taxon>
        <taxon>Pseudomonadati</taxon>
        <taxon>Pseudomonadota</taxon>
        <taxon>Alphaproteobacteria</taxon>
        <taxon>Parvularculales</taxon>
        <taxon>Parvularculaceae</taxon>
        <taxon>Hyphococcus</taxon>
    </lineage>
</organism>
<protein>
    <submittedName>
        <fullName evidence="9">Type IV secretion system protein VirD4</fullName>
    </submittedName>
</protein>
<dbReference type="GO" id="GO:0005886">
    <property type="term" value="C:plasma membrane"/>
    <property type="evidence" value="ECO:0007669"/>
    <property type="project" value="UniProtKB-SubCell"/>
</dbReference>
<dbReference type="InterPro" id="IPR019476">
    <property type="entry name" value="T4SS_TraD_DNA-bd"/>
</dbReference>
<dbReference type="PANTHER" id="PTHR37937:SF1">
    <property type="entry name" value="CONJUGATIVE TRANSFER: DNA TRANSPORT"/>
    <property type="match status" value="1"/>
</dbReference>
<dbReference type="EMBL" id="PJCH01000010">
    <property type="protein sequence ID" value="PQA87157.1"/>
    <property type="molecule type" value="Genomic_DNA"/>
</dbReference>
<dbReference type="Gene3D" id="3.40.50.300">
    <property type="entry name" value="P-loop containing nucleotide triphosphate hydrolases"/>
    <property type="match status" value="2"/>
</dbReference>
<keyword evidence="3" id="KW-0812">Transmembrane</keyword>
<evidence type="ECO:0000256" key="1">
    <source>
        <dbReference type="ARBA" id="ARBA00004651"/>
    </source>
</evidence>
<dbReference type="SUPFAM" id="SSF52540">
    <property type="entry name" value="P-loop containing nucleoside triphosphate hydrolases"/>
    <property type="match status" value="1"/>
</dbReference>
<evidence type="ECO:0000256" key="4">
    <source>
        <dbReference type="ARBA" id="ARBA00022989"/>
    </source>
</evidence>
<evidence type="ECO:0000313" key="10">
    <source>
        <dbReference type="Proteomes" id="UP000239504"/>
    </source>
</evidence>
<dbReference type="InterPro" id="IPR051539">
    <property type="entry name" value="T4SS-coupling_protein"/>
</dbReference>
<proteinExistence type="predicted"/>
<dbReference type="CDD" id="cd01127">
    <property type="entry name" value="TrwB_TraG_TraD_VirD4"/>
    <property type="match status" value="1"/>
</dbReference>
<feature type="region of interest" description="Disordered" evidence="6">
    <location>
        <begin position="569"/>
        <end position="596"/>
    </location>
</feature>
<dbReference type="OrthoDB" id="102453at2"/>
<dbReference type="Proteomes" id="UP000239504">
    <property type="component" value="Unassembled WGS sequence"/>
</dbReference>
<keyword evidence="5" id="KW-0472">Membrane</keyword>
<comment type="caution">
    <text evidence="9">The sequence shown here is derived from an EMBL/GenBank/DDBJ whole genome shotgun (WGS) entry which is preliminary data.</text>
</comment>
<evidence type="ECO:0000313" key="9">
    <source>
        <dbReference type="EMBL" id="PQA87157.1"/>
    </source>
</evidence>
<gene>
    <name evidence="9" type="ORF">CW354_14050</name>
</gene>
<evidence type="ECO:0000256" key="5">
    <source>
        <dbReference type="ARBA" id="ARBA00023136"/>
    </source>
</evidence>
<evidence type="ECO:0000256" key="7">
    <source>
        <dbReference type="SAM" id="SignalP"/>
    </source>
</evidence>
<evidence type="ECO:0000256" key="2">
    <source>
        <dbReference type="ARBA" id="ARBA00022475"/>
    </source>
</evidence>
<feature type="chain" id="PRO_5015490774" evidence="7">
    <location>
        <begin position="22"/>
        <end position="596"/>
    </location>
</feature>
<sequence length="596" mass="66406">MSNAKKILFLVSLVSFAAALAVFETGFKRWTPIGRVPEGGLARYDPNFVSQCARYRMRTYFFDNYAAHFWGVCRASFTDTGSLSAFHLRYWALISLSGAGVLSLFAFALAARLERPKAKVVRGRRYLTGGEARAQLRGACAAERRRFGKGLEFPPGIHISAERETRHWLIWGSVGAGKTQTMLHLMHAAIQRGDKVLVLDTKGDMTATMPTEPALVAPQDERSFVWDVAADCRTKQDARELAARFIPASNDPIWSDAAREIFVACIARLQAEKPERWSWTDLRDIVLQDAAALFKTAQSYHPEAMRVLKDPSSKTAQSVLTTFQAHLNVVSALAESWGGHDHPPRFSVNKWLHMDHAKPVILQRDAKYPELSNAWISGLLGLLSSAVGSPSLPESRTRRVWLFLDEFPQLPRMSDFSTFLDMGRSKGVIVVLGAQDIAQIRSVYGRERADSWIGMIGTQVITRLNFGRGAEEASLMIGDQDVEYKVRSTGTSGGHSTTSESIHRETRRVVTAADLSNRLGPRRKSIRIALLGPGKDAYELDLPYVRQQQFRPASQPAQWTYRATERAQYGKSTKNSEPESAISKADAAFIRGDRDD</sequence>
<reference evidence="9 10" key="1">
    <citation type="submission" date="2017-12" db="EMBL/GenBank/DDBJ databases">
        <authorList>
            <person name="Hurst M.R.H."/>
        </authorList>
    </citation>
    <scope>NUCLEOTIDE SEQUENCE [LARGE SCALE GENOMIC DNA]</scope>
    <source>
        <strain evidence="9 10">SY-3-19</strain>
    </source>
</reference>
<dbReference type="PANTHER" id="PTHR37937">
    <property type="entry name" value="CONJUGATIVE TRANSFER: DNA TRANSPORT"/>
    <property type="match status" value="1"/>
</dbReference>
<dbReference type="Pfam" id="PF10412">
    <property type="entry name" value="TrwB_AAD_bind"/>
    <property type="match status" value="1"/>
</dbReference>
<comment type="subcellular location">
    <subcellularLocation>
        <location evidence="1">Cell membrane</location>
        <topology evidence="1">Multi-pass membrane protein</topology>
    </subcellularLocation>
</comment>
<evidence type="ECO:0000256" key="3">
    <source>
        <dbReference type="ARBA" id="ARBA00022692"/>
    </source>
</evidence>
<keyword evidence="10" id="KW-1185">Reference proteome</keyword>
<dbReference type="InterPro" id="IPR027417">
    <property type="entry name" value="P-loop_NTPase"/>
</dbReference>
<keyword evidence="4" id="KW-1133">Transmembrane helix</keyword>